<dbReference type="EMBL" id="JALJOU010000014">
    <property type="protein sequence ID" value="KAK9839780.1"/>
    <property type="molecule type" value="Genomic_DNA"/>
</dbReference>
<dbReference type="InterPro" id="IPR029021">
    <property type="entry name" value="Prot-tyrosine_phosphatase-like"/>
</dbReference>
<accession>A0AAW1S193</accession>
<evidence type="ECO:0008006" key="4">
    <source>
        <dbReference type="Google" id="ProtNLM"/>
    </source>
</evidence>
<feature type="compositionally biased region" description="Low complexity" evidence="1">
    <location>
        <begin position="441"/>
        <end position="450"/>
    </location>
</feature>
<feature type="region of interest" description="Disordered" evidence="1">
    <location>
        <begin position="767"/>
        <end position="815"/>
    </location>
</feature>
<evidence type="ECO:0000313" key="2">
    <source>
        <dbReference type="EMBL" id="KAK9839780.1"/>
    </source>
</evidence>
<reference evidence="2 3" key="1">
    <citation type="journal article" date="2024" name="Nat. Commun.">
        <title>Phylogenomics reveals the evolutionary origins of lichenization in chlorophyte algae.</title>
        <authorList>
            <person name="Puginier C."/>
            <person name="Libourel C."/>
            <person name="Otte J."/>
            <person name="Skaloud P."/>
            <person name="Haon M."/>
            <person name="Grisel S."/>
            <person name="Petersen M."/>
            <person name="Berrin J.G."/>
            <person name="Delaux P.M."/>
            <person name="Dal Grande F."/>
            <person name="Keller J."/>
        </authorList>
    </citation>
    <scope>NUCLEOTIDE SEQUENCE [LARGE SCALE GENOMIC DNA]</scope>
    <source>
        <strain evidence="2 3">SAG 245.80</strain>
    </source>
</reference>
<dbReference type="Gene3D" id="3.90.190.10">
    <property type="entry name" value="Protein tyrosine phosphatase superfamily"/>
    <property type="match status" value="3"/>
</dbReference>
<keyword evidence="3" id="KW-1185">Reference proteome</keyword>
<dbReference type="SUPFAM" id="SSF52799">
    <property type="entry name" value="(Phosphotyrosine protein) phosphatases II"/>
    <property type="match status" value="2"/>
</dbReference>
<evidence type="ECO:0000256" key="1">
    <source>
        <dbReference type="SAM" id="MobiDB-lite"/>
    </source>
</evidence>
<feature type="region of interest" description="Disordered" evidence="1">
    <location>
        <begin position="722"/>
        <end position="754"/>
    </location>
</feature>
<sequence length="1402" mass="152088">MVPLQSRSESEDREVHPRAVLQPDKVVASRRGEVLIKYTILKSDHFPGCQNKKLLPLLEGAPNFRQVPELPVYGVAIPTVSGLRLVLDELGAEQGRRKVIWANMREEPVLYINGKPYVVRESTRPFANLEYTGIDRSRVEAMEARLKADVLREAAQYGAAIMVAHENDDFQVVEQWEAVTEVDVQTPLEVYAELAEDGYDVEYLRVPVTDEKAPKERDLAELQARLGNPPEGAALMFNCQMGRGRTTTGMVIASLLQLRRRMAGAALPKQPLPGLPAWFSAKPALATPRGGGQLGEDDLRAGRYGVIRSLLRTLEGGGAAKALLDAVLDAAAAMQNLREAIAGYRGRLMQENVEDKRNALLQVCLEYLERYYVLITFTAFLFDPAAGPCAPPPGSFGQWTARRPELRSVLERMLRRNPLAALALHRPARPDPPSPGPQQGPPADASPGGASDDEATETAEDATALLIANRSGAVLGAHTLLKEDHFPGCQSPKLALTVPGAPNFRGVPGQRVYGSALPTLEGIRGVLQHTGCAPGAAAGEANGEQVRARWVNMREELNIYINGKPYVLREDERPFKNMQEYSGIEASRLEQMEARLKADMLHEAHASGGRLLVAREQARSGDPDSGLEIIDVYEPIAGPESVQTPKEVYQALTEAGWHVDYLRLPQTDGVAPREAACDAVFEAVSAAGADDPIVFNCQMGAGRTTTGMVIACLVRCFTTGTGRVEPEPSLTDELAGLSPRSVASDDMPGRSPRLYADEEDDKMIAAGLSPSDTLGTVPGGSGRAGKGSGSEASTPTAARAGASSTPFDASLARSERDAEGDALEAAALREGEYVGVRRFTRTLERGGDAKAVVDAFVDRCGALLNLRTEILLYRRPRRSFRFYRPEINVRHTAFKRGSAYLERYCMLITFAAYLERNRPSGHVLSFRQWVASRPDIISAREAIHQNPAGALAPVPMAHLPHLWLALDRQQSREVTADELRRVLGKRRGSTLSRRSILKSYQPHTNPRHNAFHVEGVSNVRQARGLPVYTVGSCSVQGLRNLLSHLGAPPGGPVTVVVSDVREELVGYVNGLPYLRRELEMPSAALHHAGIQAVKLEELERRLRNDVVHEALAWGGRVLLHREVPRSQAYSPLTSPTAAAAAAAASDLAHSGGSVAAGVDSEDVTRQQEDACVAAFWEPTGSDVGDIDAGLATPLEVWQGLAAEGYNVAYRRLPLSRERTPEAADLDVLHRQLLTQPDEGGVAHLILSRTATGSSVRFAAAFAADPSLTPVVRQSASLLGEYRGIMNLCRVLPAGVDAKLLVDEAIDRCARIGNLRDDVLRCKRAAEAACNPIPNPNRLAGQGASAAAAARRLGLHYLRRYFYLIAFFACMGGGAPPRSFARWMAERSELKHMLSTLSFEPAI</sequence>
<dbReference type="Proteomes" id="UP001445335">
    <property type="component" value="Unassembled WGS sequence"/>
</dbReference>
<comment type="caution">
    <text evidence="2">The sequence shown here is derived from an EMBL/GenBank/DDBJ whole genome shotgun (WGS) entry which is preliminary data.</text>
</comment>
<dbReference type="CDD" id="cd14496">
    <property type="entry name" value="PTP_paladin"/>
    <property type="match status" value="1"/>
</dbReference>
<feature type="compositionally biased region" description="Gly residues" evidence="1">
    <location>
        <begin position="777"/>
        <end position="788"/>
    </location>
</feature>
<dbReference type="SMART" id="SM01301">
    <property type="entry name" value="PTPlike_phytase"/>
    <property type="match status" value="3"/>
</dbReference>
<dbReference type="Pfam" id="PF14566">
    <property type="entry name" value="PTPlike_phytase"/>
    <property type="match status" value="3"/>
</dbReference>
<name>A0AAW1S193_9CHLO</name>
<feature type="compositionally biased region" description="Pro residues" evidence="1">
    <location>
        <begin position="430"/>
        <end position="440"/>
    </location>
</feature>
<evidence type="ECO:0000313" key="3">
    <source>
        <dbReference type="Proteomes" id="UP001445335"/>
    </source>
</evidence>
<dbReference type="InterPro" id="IPR050561">
    <property type="entry name" value="PTP"/>
</dbReference>
<dbReference type="PANTHER" id="PTHR23339">
    <property type="entry name" value="TYROSINE SPECIFIC PROTEIN PHOSPHATASE AND DUAL SPECIFICITY PROTEIN PHOSPHATASE"/>
    <property type="match status" value="1"/>
</dbReference>
<feature type="region of interest" description="Disordered" evidence="1">
    <location>
        <begin position="425"/>
        <end position="458"/>
    </location>
</feature>
<gene>
    <name evidence="2" type="ORF">WJX81_000925</name>
</gene>
<organism evidence="2 3">
    <name type="scientific">Elliptochloris bilobata</name>
    <dbReference type="NCBI Taxonomy" id="381761"/>
    <lineage>
        <taxon>Eukaryota</taxon>
        <taxon>Viridiplantae</taxon>
        <taxon>Chlorophyta</taxon>
        <taxon>core chlorophytes</taxon>
        <taxon>Trebouxiophyceae</taxon>
        <taxon>Trebouxiophyceae incertae sedis</taxon>
        <taxon>Elliptochloris clade</taxon>
        <taxon>Elliptochloris</taxon>
    </lineage>
</organism>
<proteinExistence type="predicted"/>
<protein>
    <recommendedName>
        <fullName evidence="4">Paladin</fullName>
    </recommendedName>
</protein>